<evidence type="ECO:0000259" key="1">
    <source>
        <dbReference type="PROSITE" id="PS50943"/>
    </source>
</evidence>
<name>A0A9D2A9I1_9MICC</name>
<comment type="caution">
    <text evidence="2">The sequence shown here is derived from an EMBL/GenBank/DDBJ whole genome shotgun (WGS) entry which is preliminary data.</text>
</comment>
<accession>A0A9D2A9I1</accession>
<evidence type="ECO:0000313" key="2">
    <source>
        <dbReference type="EMBL" id="HIX00940.1"/>
    </source>
</evidence>
<reference evidence="2" key="1">
    <citation type="journal article" date="2021" name="PeerJ">
        <title>Extensive microbial diversity within the chicken gut microbiome revealed by metagenomics and culture.</title>
        <authorList>
            <person name="Gilroy R."/>
            <person name="Ravi A."/>
            <person name="Getino M."/>
            <person name="Pursley I."/>
            <person name="Horton D.L."/>
            <person name="Alikhan N.F."/>
            <person name="Baker D."/>
            <person name="Gharbi K."/>
            <person name="Hall N."/>
            <person name="Watson M."/>
            <person name="Adriaenssens E.M."/>
            <person name="Foster-Nyarko E."/>
            <person name="Jarju S."/>
            <person name="Secka A."/>
            <person name="Antonio M."/>
            <person name="Oren A."/>
            <person name="Chaudhuri R.R."/>
            <person name="La Ragione R."/>
            <person name="Hildebrand F."/>
            <person name="Pallen M.J."/>
        </authorList>
    </citation>
    <scope>NUCLEOTIDE SEQUENCE</scope>
    <source>
        <strain evidence="2">ChiHejej3B27-3195</strain>
    </source>
</reference>
<dbReference type="Gene3D" id="1.10.260.40">
    <property type="entry name" value="lambda repressor-like DNA-binding domains"/>
    <property type="match status" value="1"/>
</dbReference>
<dbReference type="EMBL" id="DXGD01000462">
    <property type="protein sequence ID" value="HIX00940.1"/>
    <property type="molecule type" value="Genomic_DNA"/>
</dbReference>
<evidence type="ECO:0000313" key="3">
    <source>
        <dbReference type="Proteomes" id="UP000824151"/>
    </source>
</evidence>
<gene>
    <name evidence="2" type="ORF">H9871_12455</name>
</gene>
<proteinExistence type="predicted"/>
<reference evidence="2" key="2">
    <citation type="submission" date="2021-04" db="EMBL/GenBank/DDBJ databases">
        <authorList>
            <person name="Gilroy R."/>
        </authorList>
    </citation>
    <scope>NUCLEOTIDE SEQUENCE</scope>
    <source>
        <strain evidence="2">ChiHejej3B27-3195</strain>
    </source>
</reference>
<dbReference type="SMART" id="SM00530">
    <property type="entry name" value="HTH_XRE"/>
    <property type="match status" value="1"/>
</dbReference>
<dbReference type="GO" id="GO:0003677">
    <property type="term" value="F:DNA binding"/>
    <property type="evidence" value="ECO:0007669"/>
    <property type="project" value="InterPro"/>
</dbReference>
<dbReference type="PROSITE" id="PS50943">
    <property type="entry name" value="HTH_CROC1"/>
    <property type="match status" value="1"/>
</dbReference>
<dbReference type="CDD" id="cd00093">
    <property type="entry name" value="HTH_XRE"/>
    <property type="match status" value="1"/>
</dbReference>
<dbReference type="Proteomes" id="UP000824151">
    <property type="component" value="Unassembled WGS sequence"/>
</dbReference>
<sequence length="94" mass="10610">MRWDESAKQLGAHLRSWRIMLGLSQQLAADRARISVPALRRVENGDPGVSLGTIMKLTDVLRMDDQIVKAVDPLNHDLGRARAHMLSRKRAQRS</sequence>
<dbReference type="SUPFAM" id="SSF47413">
    <property type="entry name" value="lambda repressor-like DNA-binding domains"/>
    <property type="match status" value="1"/>
</dbReference>
<protein>
    <submittedName>
        <fullName evidence="2">Helix-turn-helix transcriptional regulator</fullName>
    </submittedName>
</protein>
<dbReference type="AlphaFoldDB" id="A0A9D2A9I1"/>
<organism evidence="2 3">
    <name type="scientific">Candidatus Nesterenkonia stercoripullorum</name>
    <dbReference type="NCBI Taxonomy" id="2838701"/>
    <lineage>
        <taxon>Bacteria</taxon>
        <taxon>Bacillati</taxon>
        <taxon>Actinomycetota</taxon>
        <taxon>Actinomycetes</taxon>
        <taxon>Micrococcales</taxon>
        <taxon>Micrococcaceae</taxon>
        <taxon>Nesterenkonia</taxon>
    </lineage>
</organism>
<dbReference type="InterPro" id="IPR010982">
    <property type="entry name" value="Lambda_DNA-bd_dom_sf"/>
</dbReference>
<dbReference type="InterPro" id="IPR001387">
    <property type="entry name" value="Cro/C1-type_HTH"/>
</dbReference>
<feature type="domain" description="HTH cro/C1-type" evidence="1">
    <location>
        <begin position="14"/>
        <end position="68"/>
    </location>
</feature>
<dbReference type="Pfam" id="PF13560">
    <property type="entry name" value="HTH_31"/>
    <property type="match status" value="1"/>
</dbReference>